<name>A0A6C2U0M4_PONDE</name>
<reference evidence="5 6" key="1">
    <citation type="submission" date="2019-04" db="EMBL/GenBank/DDBJ databases">
        <authorList>
            <person name="Van Vliet M D."/>
        </authorList>
    </citation>
    <scope>NUCLEOTIDE SEQUENCE [LARGE SCALE GENOMIC DNA]</scope>
    <source>
        <strain evidence="5 6">F1</strain>
    </source>
</reference>
<evidence type="ECO:0000259" key="4">
    <source>
        <dbReference type="PROSITE" id="PS50932"/>
    </source>
</evidence>
<dbReference type="InterPro" id="IPR028082">
    <property type="entry name" value="Peripla_BP_I"/>
</dbReference>
<gene>
    <name evidence="5" type="primary">cytR_3</name>
    <name evidence="5" type="ORF">PDESU_01830</name>
</gene>
<dbReference type="GO" id="GO:0000976">
    <property type="term" value="F:transcription cis-regulatory region binding"/>
    <property type="evidence" value="ECO:0007669"/>
    <property type="project" value="TreeGrafter"/>
</dbReference>
<proteinExistence type="predicted"/>
<evidence type="ECO:0000256" key="1">
    <source>
        <dbReference type="ARBA" id="ARBA00023015"/>
    </source>
</evidence>
<dbReference type="Gene3D" id="1.10.260.40">
    <property type="entry name" value="lambda repressor-like DNA-binding domains"/>
    <property type="match status" value="1"/>
</dbReference>
<dbReference type="Gene3D" id="3.40.50.2300">
    <property type="match status" value="2"/>
</dbReference>
<accession>A0A6C2U0M4</accession>
<dbReference type="SUPFAM" id="SSF53822">
    <property type="entry name" value="Periplasmic binding protein-like I"/>
    <property type="match status" value="1"/>
</dbReference>
<protein>
    <submittedName>
        <fullName evidence="5">HTH-type transcriptional repressor CytR</fullName>
    </submittedName>
</protein>
<keyword evidence="3" id="KW-0804">Transcription</keyword>
<keyword evidence="1" id="KW-0805">Transcription regulation</keyword>
<dbReference type="Proteomes" id="UP000366872">
    <property type="component" value="Unassembled WGS sequence"/>
</dbReference>
<evidence type="ECO:0000256" key="2">
    <source>
        <dbReference type="ARBA" id="ARBA00023125"/>
    </source>
</evidence>
<keyword evidence="6" id="KW-1185">Reference proteome</keyword>
<evidence type="ECO:0000313" key="5">
    <source>
        <dbReference type="EMBL" id="VGO13274.1"/>
    </source>
</evidence>
<dbReference type="CDD" id="cd01392">
    <property type="entry name" value="HTH_LacI"/>
    <property type="match status" value="1"/>
</dbReference>
<dbReference type="AlphaFoldDB" id="A0A6C2U0M4"/>
<sequence length="309" mass="33322">MCGVDASTVSRAIKGDPRISKATTERVQEVARKMGYQPNLAARLLKQGHSHIFWFVVPALGTTIDWKIAERASITAAKNGFDTAIAVHHGRQEDFNRLIDNMGSGLAAGAVINRRDIKDVSAVRRLLDMNFPIIFIDVPVGSLDVCVITTENSVASEGLVKNCLNEGVDEFVLAFDREKNPVEQQRFDGAAKAITAAGVRYIDASQGDGWGQLIHGEKRIGVLASWQGPIQDLVFANADVFCGKELIAGCFDAWPGEPAPAKKVIVAVQDYDGMADAALNHLISAHGGERQGCPAALPIAEYQVLNGRF</sequence>
<dbReference type="SMART" id="SM00354">
    <property type="entry name" value="HTH_LACI"/>
    <property type="match status" value="1"/>
</dbReference>
<organism evidence="5 6">
    <name type="scientific">Pontiella desulfatans</name>
    <dbReference type="NCBI Taxonomy" id="2750659"/>
    <lineage>
        <taxon>Bacteria</taxon>
        <taxon>Pseudomonadati</taxon>
        <taxon>Kiritimatiellota</taxon>
        <taxon>Kiritimatiellia</taxon>
        <taxon>Kiritimatiellales</taxon>
        <taxon>Pontiellaceae</taxon>
        <taxon>Pontiella</taxon>
    </lineage>
</organism>
<dbReference type="InterPro" id="IPR000843">
    <property type="entry name" value="HTH_LacI"/>
</dbReference>
<dbReference type="PANTHER" id="PTHR30146">
    <property type="entry name" value="LACI-RELATED TRANSCRIPTIONAL REPRESSOR"/>
    <property type="match status" value="1"/>
</dbReference>
<dbReference type="EMBL" id="CAAHFG010000001">
    <property type="protein sequence ID" value="VGO13274.1"/>
    <property type="molecule type" value="Genomic_DNA"/>
</dbReference>
<dbReference type="InterPro" id="IPR010982">
    <property type="entry name" value="Lambda_DNA-bd_dom_sf"/>
</dbReference>
<evidence type="ECO:0000256" key="3">
    <source>
        <dbReference type="ARBA" id="ARBA00023163"/>
    </source>
</evidence>
<dbReference type="SUPFAM" id="SSF47413">
    <property type="entry name" value="lambda repressor-like DNA-binding domains"/>
    <property type="match status" value="1"/>
</dbReference>
<dbReference type="PANTHER" id="PTHR30146:SF153">
    <property type="entry name" value="LACTOSE OPERON REPRESSOR"/>
    <property type="match status" value="1"/>
</dbReference>
<dbReference type="PROSITE" id="PS50932">
    <property type="entry name" value="HTH_LACI_2"/>
    <property type="match status" value="1"/>
</dbReference>
<dbReference type="Pfam" id="PF00356">
    <property type="entry name" value="LacI"/>
    <property type="match status" value="1"/>
</dbReference>
<keyword evidence="2" id="KW-0238">DNA-binding</keyword>
<feature type="domain" description="HTH lacI-type" evidence="4">
    <location>
        <begin position="1"/>
        <end position="47"/>
    </location>
</feature>
<dbReference type="GO" id="GO:0003700">
    <property type="term" value="F:DNA-binding transcription factor activity"/>
    <property type="evidence" value="ECO:0007669"/>
    <property type="project" value="TreeGrafter"/>
</dbReference>
<evidence type="ECO:0000313" key="6">
    <source>
        <dbReference type="Proteomes" id="UP000366872"/>
    </source>
</evidence>